<evidence type="ECO:0000256" key="2">
    <source>
        <dbReference type="ARBA" id="ARBA00007072"/>
    </source>
</evidence>
<keyword evidence="9" id="KW-0732">Signal</keyword>
<feature type="signal peptide" evidence="9">
    <location>
        <begin position="1"/>
        <end position="29"/>
    </location>
</feature>
<evidence type="ECO:0000256" key="8">
    <source>
        <dbReference type="PROSITE-ProRule" id="PRU10060"/>
    </source>
</evidence>
<feature type="region of interest" description="Disordered" evidence="10">
    <location>
        <begin position="117"/>
        <end position="150"/>
    </location>
</feature>
<dbReference type="AlphaFoldDB" id="A0AAE1ACG0"/>
<feature type="domain" description="Glycoside hydrolase family 9" evidence="11">
    <location>
        <begin position="153"/>
        <end position="567"/>
    </location>
</feature>
<keyword evidence="3 8" id="KW-0378">Hydrolase</keyword>
<dbReference type="InterPro" id="IPR012341">
    <property type="entry name" value="6hp_glycosidase-like_sf"/>
</dbReference>
<proteinExistence type="inferred from homology"/>
<comment type="catalytic activity">
    <reaction evidence="1 9">
        <text>Endohydrolysis of (1-&gt;4)-beta-D-glucosidic linkages in cellulose, lichenin and cereal beta-D-glucans.</text>
        <dbReference type="EC" id="3.2.1.4"/>
    </reaction>
</comment>
<dbReference type="PROSITE" id="PS00698">
    <property type="entry name" value="GH9_3"/>
    <property type="match status" value="1"/>
</dbReference>
<keyword evidence="6 8" id="KW-0326">Glycosidase</keyword>
<name>A0AAE1ACG0_9GAST</name>
<evidence type="ECO:0000313" key="12">
    <source>
        <dbReference type="EMBL" id="KAK3784990.1"/>
    </source>
</evidence>
<feature type="compositionally biased region" description="Low complexity" evidence="10">
    <location>
        <begin position="130"/>
        <end position="141"/>
    </location>
</feature>
<keyword evidence="13" id="KW-1185">Reference proteome</keyword>
<evidence type="ECO:0000256" key="10">
    <source>
        <dbReference type="SAM" id="MobiDB-lite"/>
    </source>
</evidence>
<evidence type="ECO:0000256" key="5">
    <source>
        <dbReference type="ARBA" id="ARBA00023277"/>
    </source>
</evidence>
<keyword evidence="5 8" id="KW-0119">Carbohydrate metabolism</keyword>
<evidence type="ECO:0000256" key="9">
    <source>
        <dbReference type="RuleBase" id="RU361166"/>
    </source>
</evidence>
<organism evidence="12 13">
    <name type="scientific">Elysia crispata</name>
    <name type="common">lettuce slug</name>
    <dbReference type="NCBI Taxonomy" id="231223"/>
    <lineage>
        <taxon>Eukaryota</taxon>
        <taxon>Metazoa</taxon>
        <taxon>Spiralia</taxon>
        <taxon>Lophotrochozoa</taxon>
        <taxon>Mollusca</taxon>
        <taxon>Gastropoda</taxon>
        <taxon>Heterobranchia</taxon>
        <taxon>Euthyneura</taxon>
        <taxon>Panpulmonata</taxon>
        <taxon>Sacoglossa</taxon>
        <taxon>Placobranchoidea</taxon>
        <taxon>Plakobranchidae</taxon>
        <taxon>Elysia</taxon>
    </lineage>
</organism>
<dbReference type="SUPFAM" id="SSF49384">
    <property type="entry name" value="Carbohydrate-binding domain"/>
    <property type="match status" value="1"/>
</dbReference>
<evidence type="ECO:0000313" key="13">
    <source>
        <dbReference type="Proteomes" id="UP001283361"/>
    </source>
</evidence>
<evidence type="ECO:0000256" key="7">
    <source>
        <dbReference type="ARBA" id="ARBA00023326"/>
    </source>
</evidence>
<dbReference type="GO" id="GO:0030245">
    <property type="term" value="P:cellulose catabolic process"/>
    <property type="evidence" value="ECO:0007669"/>
    <property type="project" value="UniProtKB-KW"/>
</dbReference>
<evidence type="ECO:0000256" key="6">
    <source>
        <dbReference type="ARBA" id="ARBA00023295"/>
    </source>
</evidence>
<sequence>MRVPDFTLANMGGVAKLFSLLLLLAVAQAATTNIKNHWNGGFEAETCVPVTQELNGWTIRMIFDQDVWWVEAWVGSPTKISNREYTISSGSHQNAGDQICFNFLGHGQGDIQPIATVTIDGQSGGGNPSSGGSQAGSNPENTGGGGTGGKKNYGEALGKSILFYNAQRSGKLPPNNPIPWRGDSNVGDCVPGGWHDAGDHVKFGLPLSSAATLLSWSIVQFKDGYEKAGQLDQMYDMMKWVYDYFLLAWKSGQQKLYVQVGDGDADHKYWGRPEDMHMSRPCKFVGGNTPGADIAGGTAAAMAAGSIAYRQKDAAYADKLLEGAKSLYNFAKGHRGVFTGGAPFYASSGDADEMCEGAMWLYKATKEQSYLIDAKGYVDLGVAWSLGWDDKKVACQGLLYEITKEDQYKRAVEGYFKNWFPGGDVTYTPCGLAWRIKWGVNRFTANSAFMALLAAEMGIEPTKNRKWAVEQINYFLGDNNHDGGCFSFEIGYGSKFPKNPHHRAASCPDPPAPCTYNQLNAPGFSPHILQGALVGGPDKDDSYTDVRSDYIHNEVALDYNAGFQGALAGIVHLQAVGKMPATNNKCPC</sequence>
<protein>
    <recommendedName>
        <fullName evidence="9">Endoglucanase</fullName>
        <ecNumber evidence="9">3.2.1.4</ecNumber>
    </recommendedName>
</protein>
<dbReference type="InterPro" id="IPR012291">
    <property type="entry name" value="CBM2_carb-bd_dom_sf"/>
</dbReference>
<dbReference type="PANTHER" id="PTHR22298">
    <property type="entry name" value="ENDO-1,4-BETA-GLUCANASE"/>
    <property type="match status" value="1"/>
</dbReference>
<feature type="active site" evidence="8">
    <location>
        <position position="554"/>
    </location>
</feature>
<dbReference type="GO" id="GO:0008810">
    <property type="term" value="F:cellulase activity"/>
    <property type="evidence" value="ECO:0007669"/>
    <property type="project" value="UniProtKB-EC"/>
</dbReference>
<accession>A0AAE1ACG0</accession>
<evidence type="ECO:0000259" key="11">
    <source>
        <dbReference type="Pfam" id="PF00759"/>
    </source>
</evidence>
<gene>
    <name evidence="12" type="ORF">RRG08_037942</name>
</gene>
<comment type="similarity">
    <text evidence="2 8 9">Belongs to the glycosyl hydrolase 9 (cellulase E) family.</text>
</comment>
<dbReference type="InterPro" id="IPR001701">
    <property type="entry name" value="Glyco_hydro_9"/>
</dbReference>
<dbReference type="Proteomes" id="UP001283361">
    <property type="component" value="Unassembled WGS sequence"/>
</dbReference>
<dbReference type="InterPro" id="IPR008965">
    <property type="entry name" value="CBM2/CBM3_carb-bd_dom_sf"/>
</dbReference>
<dbReference type="EMBL" id="JAWDGP010002177">
    <property type="protein sequence ID" value="KAK3784990.1"/>
    <property type="molecule type" value="Genomic_DNA"/>
</dbReference>
<dbReference type="InterPro" id="IPR008928">
    <property type="entry name" value="6-hairpin_glycosidase_sf"/>
</dbReference>
<feature type="active site" evidence="8">
    <location>
        <position position="545"/>
    </location>
</feature>
<feature type="chain" id="PRO_5041778775" description="Endoglucanase" evidence="9">
    <location>
        <begin position="30"/>
        <end position="588"/>
    </location>
</feature>
<dbReference type="GO" id="GO:0030247">
    <property type="term" value="F:polysaccharide binding"/>
    <property type="evidence" value="ECO:0007669"/>
    <property type="project" value="InterPro"/>
</dbReference>
<keyword evidence="4 9" id="KW-0136">Cellulose degradation</keyword>
<dbReference type="InterPro" id="IPR033126">
    <property type="entry name" value="Glyco_hydro_9_Asp/Glu_AS"/>
</dbReference>
<evidence type="ECO:0000256" key="3">
    <source>
        <dbReference type="ARBA" id="ARBA00022801"/>
    </source>
</evidence>
<dbReference type="Gene3D" id="1.50.10.10">
    <property type="match status" value="1"/>
</dbReference>
<dbReference type="SUPFAM" id="SSF48208">
    <property type="entry name" value="Six-hairpin glycosidases"/>
    <property type="match status" value="1"/>
</dbReference>
<dbReference type="Gene3D" id="2.60.40.290">
    <property type="match status" value="1"/>
</dbReference>
<dbReference type="Pfam" id="PF00759">
    <property type="entry name" value="Glyco_hydro_9"/>
    <property type="match status" value="1"/>
</dbReference>
<dbReference type="EC" id="3.2.1.4" evidence="9"/>
<evidence type="ECO:0000256" key="4">
    <source>
        <dbReference type="ARBA" id="ARBA00023001"/>
    </source>
</evidence>
<evidence type="ECO:0000256" key="1">
    <source>
        <dbReference type="ARBA" id="ARBA00000966"/>
    </source>
</evidence>
<keyword evidence="7 8" id="KW-0624">Polysaccharide degradation</keyword>
<comment type="caution">
    <text evidence="12">The sequence shown here is derived from an EMBL/GenBank/DDBJ whole genome shotgun (WGS) entry which is preliminary data.</text>
</comment>
<reference evidence="12" key="1">
    <citation type="journal article" date="2023" name="G3 (Bethesda)">
        <title>A reference genome for the long-term kleptoplast-retaining sea slug Elysia crispata morphotype clarki.</title>
        <authorList>
            <person name="Eastman K.E."/>
            <person name="Pendleton A.L."/>
            <person name="Shaikh M.A."/>
            <person name="Suttiyut T."/>
            <person name="Ogas R."/>
            <person name="Tomko P."/>
            <person name="Gavelis G."/>
            <person name="Widhalm J.R."/>
            <person name="Wisecaver J.H."/>
        </authorList>
    </citation>
    <scope>NUCLEOTIDE SEQUENCE</scope>
    <source>
        <strain evidence="12">ECLA1</strain>
    </source>
</reference>